<evidence type="ECO:0000313" key="5">
    <source>
        <dbReference type="EMBL" id="KHJ80605.1"/>
    </source>
</evidence>
<reference evidence="5 6" key="1">
    <citation type="submission" date="2014-03" db="EMBL/GenBank/DDBJ databases">
        <title>Draft genome of the hookworm Oesophagostomum dentatum.</title>
        <authorList>
            <person name="Mitreva M."/>
        </authorList>
    </citation>
    <scope>NUCLEOTIDE SEQUENCE [LARGE SCALE GENOMIC DNA]</scope>
    <source>
        <strain evidence="5 6">OD-Hann</strain>
    </source>
</reference>
<protein>
    <submittedName>
        <fullName evidence="5">G-patch domain protein</fullName>
    </submittedName>
</protein>
<dbReference type="SMART" id="SM00358">
    <property type="entry name" value="DSRM"/>
    <property type="match status" value="1"/>
</dbReference>
<dbReference type="OrthoDB" id="786951at2759"/>
<dbReference type="GO" id="GO:0051726">
    <property type="term" value="P:regulation of cell cycle"/>
    <property type="evidence" value="ECO:0007669"/>
    <property type="project" value="InterPro"/>
</dbReference>
<dbReference type="PROSITE" id="PS50174">
    <property type="entry name" value="G_PATCH"/>
    <property type="match status" value="1"/>
</dbReference>
<keyword evidence="6" id="KW-1185">Reference proteome</keyword>
<dbReference type="SMART" id="SM00443">
    <property type="entry name" value="G_patch"/>
    <property type="match status" value="1"/>
</dbReference>
<dbReference type="GO" id="GO:0003723">
    <property type="term" value="F:RNA binding"/>
    <property type="evidence" value="ECO:0007669"/>
    <property type="project" value="UniProtKB-UniRule"/>
</dbReference>
<dbReference type="Pfam" id="PF00035">
    <property type="entry name" value="dsrm"/>
    <property type="match status" value="1"/>
</dbReference>
<sequence>MFKNTRPTVGGVGLRLMQKMGWRVGEGLGPDGMGNVEPLVLDVKNDRKGLIAQDDPGVKGSAPKGGDSAASKHPVSMLMELCAKRKWPSPTFISHESGPPNIREFQAIVNGVEYRSDVISRSKKDAKLVACQIVLQSLGLIPRDPSLPVVI</sequence>
<accession>A0A0B1SBL3</accession>
<dbReference type="EMBL" id="KN600188">
    <property type="protein sequence ID" value="KHJ80605.1"/>
    <property type="molecule type" value="Genomic_DNA"/>
</dbReference>
<dbReference type="PROSITE" id="PS50137">
    <property type="entry name" value="DS_RBD"/>
    <property type="match status" value="1"/>
</dbReference>
<evidence type="ECO:0000259" key="3">
    <source>
        <dbReference type="PROSITE" id="PS50137"/>
    </source>
</evidence>
<evidence type="ECO:0000256" key="1">
    <source>
        <dbReference type="PROSITE-ProRule" id="PRU00266"/>
    </source>
</evidence>
<gene>
    <name evidence="5" type="ORF">OESDEN_19717</name>
</gene>
<dbReference type="GO" id="GO:0048024">
    <property type="term" value="P:regulation of mRNA splicing, via spliceosome"/>
    <property type="evidence" value="ECO:0007669"/>
    <property type="project" value="TreeGrafter"/>
</dbReference>
<dbReference type="PANTHER" id="PTHR46528:SF1">
    <property type="entry name" value="PROTEIN SON"/>
    <property type="match status" value="1"/>
</dbReference>
<dbReference type="AlphaFoldDB" id="A0A0B1SBL3"/>
<dbReference type="InterPro" id="IPR000467">
    <property type="entry name" value="G_patch_dom"/>
</dbReference>
<dbReference type="PANTHER" id="PTHR46528">
    <property type="entry name" value="PROTEIN SON"/>
    <property type="match status" value="1"/>
</dbReference>
<dbReference type="CDD" id="cd19870">
    <property type="entry name" value="DSRM_SON-like"/>
    <property type="match status" value="1"/>
</dbReference>
<organism evidence="5 6">
    <name type="scientific">Oesophagostomum dentatum</name>
    <name type="common">Nodular worm</name>
    <dbReference type="NCBI Taxonomy" id="61180"/>
    <lineage>
        <taxon>Eukaryota</taxon>
        <taxon>Metazoa</taxon>
        <taxon>Ecdysozoa</taxon>
        <taxon>Nematoda</taxon>
        <taxon>Chromadorea</taxon>
        <taxon>Rhabditida</taxon>
        <taxon>Rhabditina</taxon>
        <taxon>Rhabditomorpha</taxon>
        <taxon>Strongyloidea</taxon>
        <taxon>Strongylidae</taxon>
        <taxon>Oesophagostomum</taxon>
    </lineage>
</organism>
<feature type="domain" description="DRBM" evidence="3">
    <location>
        <begin position="73"/>
        <end position="140"/>
    </location>
</feature>
<dbReference type="Pfam" id="PF01585">
    <property type="entry name" value="G-patch"/>
    <property type="match status" value="1"/>
</dbReference>
<keyword evidence="1" id="KW-0694">RNA-binding</keyword>
<evidence type="ECO:0000313" key="6">
    <source>
        <dbReference type="Proteomes" id="UP000053660"/>
    </source>
</evidence>
<proteinExistence type="predicted"/>
<evidence type="ECO:0000256" key="2">
    <source>
        <dbReference type="SAM" id="MobiDB-lite"/>
    </source>
</evidence>
<name>A0A0B1SBL3_OESDE</name>
<feature type="region of interest" description="Disordered" evidence="2">
    <location>
        <begin position="51"/>
        <end position="72"/>
    </location>
</feature>
<dbReference type="InterPro" id="IPR032922">
    <property type="entry name" value="SON"/>
</dbReference>
<dbReference type="InterPro" id="IPR014720">
    <property type="entry name" value="dsRBD_dom"/>
</dbReference>
<feature type="domain" description="G-patch" evidence="4">
    <location>
        <begin position="9"/>
        <end position="55"/>
    </location>
</feature>
<dbReference type="Proteomes" id="UP000053660">
    <property type="component" value="Unassembled WGS sequence"/>
</dbReference>
<evidence type="ECO:0000259" key="4">
    <source>
        <dbReference type="PROSITE" id="PS50174"/>
    </source>
</evidence>
<dbReference type="Gene3D" id="3.30.160.20">
    <property type="match status" value="1"/>
</dbReference>
<dbReference type="SUPFAM" id="SSF54768">
    <property type="entry name" value="dsRNA-binding domain-like"/>
    <property type="match status" value="1"/>
</dbReference>